<dbReference type="Proteomes" id="UP000517252">
    <property type="component" value="Unassembled WGS sequence"/>
</dbReference>
<gene>
    <name evidence="1" type="ORF">TASIC1_0001083500</name>
</gene>
<name>A0A6V8QQD5_TRIAP</name>
<proteinExistence type="predicted"/>
<dbReference type="AlphaFoldDB" id="A0A6V8QQD5"/>
<accession>A0A6V8QQD5</accession>
<evidence type="ECO:0000313" key="2">
    <source>
        <dbReference type="Proteomes" id="UP000517252"/>
    </source>
</evidence>
<dbReference type="EMBL" id="BLZH01000001">
    <property type="protein sequence ID" value="GFP52683.1"/>
    <property type="molecule type" value="Genomic_DNA"/>
</dbReference>
<organism evidence="1 2">
    <name type="scientific">Trichoderma asperellum</name>
    <name type="common">Filamentous fungus</name>
    <dbReference type="NCBI Taxonomy" id="101201"/>
    <lineage>
        <taxon>Eukaryota</taxon>
        <taxon>Fungi</taxon>
        <taxon>Dikarya</taxon>
        <taxon>Ascomycota</taxon>
        <taxon>Pezizomycotina</taxon>
        <taxon>Sordariomycetes</taxon>
        <taxon>Hypocreomycetidae</taxon>
        <taxon>Hypocreales</taxon>
        <taxon>Hypocreaceae</taxon>
        <taxon>Trichoderma</taxon>
    </lineage>
</organism>
<reference evidence="1 2" key="1">
    <citation type="submission" date="2020-07" db="EMBL/GenBank/DDBJ databases">
        <title>Trichoderma asperellum IC-1 whole genome shotgun sequence.</title>
        <authorList>
            <person name="Kanamasa S."/>
            <person name="Takahashi H."/>
        </authorList>
    </citation>
    <scope>NUCLEOTIDE SEQUENCE [LARGE SCALE GENOMIC DNA]</scope>
    <source>
        <strain evidence="1 2">IC-1</strain>
    </source>
</reference>
<sequence length="138" mass="14939">MQPPSLWKGQPQVDKGLLAALLVYRSSSGNVPCTKESKAVICRVWLHLFVVTTACFACQLQPQLAVLPCPGDDGHMEITVLVLPQSIPGEPSSISYRGEQKQASVWIPMIAAGYSVWLLVIGGDRSRGDPLLGSRWAP</sequence>
<protein>
    <submittedName>
        <fullName evidence="1">Uncharacterized protein</fullName>
    </submittedName>
</protein>
<comment type="caution">
    <text evidence="1">The sequence shown here is derived from an EMBL/GenBank/DDBJ whole genome shotgun (WGS) entry which is preliminary data.</text>
</comment>
<evidence type="ECO:0000313" key="1">
    <source>
        <dbReference type="EMBL" id="GFP52683.1"/>
    </source>
</evidence>